<protein>
    <submittedName>
        <fullName evidence="2">Uncharacterized protein</fullName>
    </submittedName>
</protein>
<proteinExistence type="predicted"/>
<comment type="caution">
    <text evidence="2">The sequence shown here is derived from an EMBL/GenBank/DDBJ whole genome shotgun (WGS) entry which is preliminary data.</text>
</comment>
<reference evidence="2 3" key="1">
    <citation type="journal article" date="2010" name="Vet. Microbiol.">
        <title>Production of haemolysins by strains of the Actinobacillus minor/porcitonsillarum complex.</title>
        <authorList>
            <person name="Arya G."/>
            <person name="Niven D.F."/>
        </authorList>
    </citation>
    <scope>NUCLEOTIDE SEQUENCE [LARGE SCALE GENOMIC DNA]</scope>
    <source>
        <strain evidence="3">strain 202</strain>
    </source>
</reference>
<gene>
    <name evidence="2" type="ORF">AM202_03825</name>
</gene>
<feature type="non-terminal residue" evidence="2">
    <location>
        <position position="1"/>
    </location>
</feature>
<keyword evidence="3" id="KW-1185">Reference proteome</keyword>
<sequence length="77" mass="8989">SFAHILIQGANRIRPDTPTVVLGKYNLPLQSIVDKNNIILYLIIISFTNLLSNRQAVIFLRRFAIFIQRKQNEIYLF</sequence>
<dbReference type="Proteomes" id="UP000003394">
    <property type="component" value="Unassembled WGS sequence"/>
</dbReference>
<name>A0ABP2GU96_9PAST</name>
<evidence type="ECO:0000256" key="1">
    <source>
        <dbReference type="SAM" id="Phobius"/>
    </source>
</evidence>
<feature type="transmembrane region" description="Helical" evidence="1">
    <location>
        <begin position="38"/>
        <end position="60"/>
    </location>
</feature>
<evidence type="ECO:0000313" key="2">
    <source>
        <dbReference type="EMBL" id="EEV25319.1"/>
    </source>
</evidence>
<accession>A0ABP2GU96</accession>
<evidence type="ECO:0000313" key="3">
    <source>
        <dbReference type="Proteomes" id="UP000003394"/>
    </source>
</evidence>
<dbReference type="EMBL" id="ACFT01000109">
    <property type="protein sequence ID" value="EEV25319.1"/>
    <property type="molecule type" value="Genomic_DNA"/>
</dbReference>
<organism evidence="2 3">
    <name type="scientific">Actinobacillus minor 202</name>
    <dbReference type="NCBI Taxonomy" id="591023"/>
    <lineage>
        <taxon>Bacteria</taxon>
        <taxon>Pseudomonadati</taxon>
        <taxon>Pseudomonadota</taxon>
        <taxon>Gammaproteobacteria</taxon>
        <taxon>Pasteurellales</taxon>
        <taxon>Pasteurellaceae</taxon>
        <taxon>Actinobacillus</taxon>
    </lineage>
</organism>
<keyword evidence="1" id="KW-1133">Transmembrane helix</keyword>
<keyword evidence="1" id="KW-0812">Transmembrane</keyword>
<dbReference type="RefSeq" id="WP_005821330.1">
    <property type="nucleotide sequence ID" value="NZ_ACFT01000109.1"/>
</dbReference>
<keyword evidence="1" id="KW-0472">Membrane</keyword>